<dbReference type="KEGG" id="copr:Cop2CBH44_01950"/>
<protein>
    <submittedName>
        <fullName evidence="3">Glycerophosphoryl diester phosphodiesterase</fullName>
    </submittedName>
</protein>
<keyword evidence="4" id="KW-1185">Reference proteome</keyword>
<dbReference type="PROSITE" id="PS51704">
    <property type="entry name" value="GP_PDE"/>
    <property type="match status" value="1"/>
</dbReference>
<feature type="signal peptide" evidence="1">
    <location>
        <begin position="1"/>
        <end position="20"/>
    </location>
</feature>
<feature type="domain" description="GP-PDE" evidence="2">
    <location>
        <begin position="25"/>
        <end position="263"/>
    </location>
</feature>
<dbReference type="Pfam" id="PF03009">
    <property type="entry name" value="GDPD"/>
    <property type="match status" value="1"/>
</dbReference>
<evidence type="ECO:0000313" key="4">
    <source>
        <dbReference type="Proteomes" id="UP000594042"/>
    </source>
</evidence>
<proteinExistence type="predicted"/>
<dbReference type="InterPro" id="IPR030395">
    <property type="entry name" value="GP_PDE_dom"/>
</dbReference>
<name>A0A7G1HSX4_9BACT</name>
<dbReference type="PANTHER" id="PTHR46211:SF14">
    <property type="entry name" value="GLYCEROPHOSPHODIESTER PHOSPHODIESTERASE"/>
    <property type="match status" value="1"/>
</dbReference>
<dbReference type="Gene3D" id="3.20.20.190">
    <property type="entry name" value="Phosphatidylinositol (PI) phosphodiesterase"/>
    <property type="match status" value="1"/>
</dbReference>
<dbReference type="Proteomes" id="UP000594042">
    <property type="component" value="Chromosome"/>
</dbReference>
<gene>
    <name evidence="3" type="ORF">Cop2CBH44_01950</name>
</gene>
<feature type="chain" id="PRO_5028857555" evidence="1">
    <location>
        <begin position="21"/>
        <end position="274"/>
    </location>
</feature>
<dbReference type="GO" id="GO:0008081">
    <property type="term" value="F:phosphoric diester hydrolase activity"/>
    <property type="evidence" value="ECO:0007669"/>
    <property type="project" value="InterPro"/>
</dbReference>
<evidence type="ECO:0000256" key="1">
    <source>
        <dbReference type="SAM" id="SignalP"/>
    </source>
</evidence>
<dbReference type="SUPFAM" id="SSF51695">
    <property type="entry name" value="PLC-like phosphodiesterases"/>
    <property type="match status" value="1"/>
</dbReference>
<accession>A0A7G1HSX4</accession>
<dbReference type="CDD" id="cd08556">
    <property type="entry name" value="GDPD"/>
    <property type="match status" value="1"/>
</dbReference>
<dbReference type="PANTHER" id="PTHR46211">
    <property type="entry name" value="GLYCEROPHOSPHORYL DIESTER PHOSPHODIESTERASE"/>
    <property type="match status" value="1"/>
</dbReference>
<dbReference type="InterPro" id="IPR017946">
    <property type="entry name" value="PLC-like_Pdiesterase_TIM-brl"/>
</dbReference>
<sequence length="274" mass="31477">MKPYLLLFATYLICVAQTFAQNQEIRLFSHRGGRLEHDENTLRAFEASYRAGYRGFETDVRMTRDGALVITHDSSLERTTDGKGVVEQHTRAEIEQLHTRQGNKVLFLDELLRFLHDKPGLYVEFEMKTAPQHLYPSRRLEEYCDKLYEAVMAEKPADALYVFTSSDYRALRYLQSRYPGVELLLITSKPCNDETIDLCKTVGIKRLGATMDGTSRASVRRAHDEGIIVSLWPGKSVQDFMLGAYLGCDYMCTDIPVELKKWVAENAPWIKVKY</sequence>
<dbReference type="EMBL" id="AP023322">
    <property type="protein sequence ID" value="BCI61842.1"/>
    <property type="molecule type" value="Genomic_DNA"/>
</dbReference>
<organism evidence="3 4">
    <name type="scientific">Coprobacter secundus subsp. similis</name>
    <dbReference type="NCBI Taxonomy" id="2751153"/>
    <lineage>
        <taxon>Bacteria</taxon>
        <taxon>Pseudomonadati</taxon>
        <taxon>Bacteroidota</taxon>
        <taxon>Bacteroidia</taxon>
        <taxon>Bacteroidales</taxon>
        <taxon>Barnesiellaceae</taxon>
        <taxon>Coprobacter</taxon>
    </lineage>
</organism>
<dbReference type="GO" id="GO:0006629">
    <property type="term" value="P:lipid metabolic process"/>
    <property type="evidence" value="ECO:0007669"/>
    <property type="project" value="InterPro"/>
</dbReference>
<evidence type="ECO:0000313" key="3">
    <source>
        <dbReference type="EMBL" id="BCI61842.1"/>
    </source>
</evidence>
<reference evidence="4" key="1">
    <citation type="submission" date="2020-07" db="EMBL/GenBank/DDBJ databases">
        <title>Complete genome sequencing of Coprobacter sp. strain 2CBH44.</title>
        <authorList>
            <person name="Sakamoto M."/>
            <person name="Murakami T."/>
            <person name="Mori H."/>
        </authorList>
    </citation>
    <scope>NUCLEOTIDE SEQUENCE [LARGE SCALE GENOMIC DNA]</scope>
    <source>
        <strain evidence="4">2CBH44</strain>
    </source>
</reference>
<keyword evidence="1" id="KW-0732">Signal</keyword>
<evidence type="ECO:0000259" key="2">
    <source>
        <dbReference type="PROSITE" id="PS51704"/>
    </source>
</evidence>
<dbReference type="AlphaFoldDB" id="A0A7G1HSX4"/>